<evidence type="ECO:0000313" key="4">
    <source>
        <dbReference type="Proteomes" id="UP000054804"/>
    </source>
</evidence>
<feature type="compositionally biased region" description="Gly residues" evidence="1">
    <location>
        <begin position="13"/>
        <end position="24"/>
    </location>
</feature>
<comment type="caution">
    <text evidence="3">The sequence shown here is derived from an EMBL/GenBank/DDBJ whole genome shotgun (WGS) entry which is preliminary data.</text>
</comment>
<reference evidence="3 4" key="1">
    <citation type="submission" date="2015-12" db="EMBL/GenBank/DDBJ databases">
        <title>Draft genome sequence of Streptomyces silvensis ATCC 53525, a producer of novel hormone antagonists.</title>
        <authorList>
            <person name="Johnston C.W."/>
            <person name="Li Y."/>
            <person name="Magarvey N.A."/>
        </authorList>
    </citation>
    <scope>NUCLEOTIDE SEQUENCE [LARGE SCALE GENOMIC DNA]</scope>
    <source>
        <strain evidence="3 4">ATCC 53525</strain>
    </source>
</reference>
<dbReference type="AlphaFoldDB" id="A0A0W7XB86"/>
<proteinExistence type="predicted"/>
<dbReference type="EMBL" id="LOCL01000024">
    <property type="protein sequence ID" value="KUF20031.1"/>
    <property type="molecule type" value="Genomic_DNA"/>
</dbReference>
<organism evidence="3 4">
    <name type="scientific">Streptomyces silvensis</name>
    <dbReference type="NCBI Taxonomy" id="1765722"/>
    <lineage>
        <taxon>Bacteria</taxon>
        <taxon>Bacillati</taxon>
        <taxon>Actinomycetota</taxon>
        <taxon>Actinomycetes</taxon>
        <taxon>Kitasatosporales</taxon>
        <taxon>Streptomycetaceae</taxon>
        <taxon>Streptomyces</taxon>
    </lineage>
</organism>
<feature type="region of interest" description="Disordered" evidence="1">
    <location>
        <begin position="12"/>
        <end position="143"/>
    </location>
</feature>
<evidence type="ECO:0000256" key="1">
    <source>
        <dbReference type="SAM" id="MobiDB-lite"/>
    </source>
</evidence>
<sequence length="205" mass="20772">MLAASAAVFAGGMYAGAGGGGGLEGHADRALPDTASSSPDRPGHPGAGDPGADEPALQTSVRSAAVAPSPGATRAEPRAARPSPEPSSSSPSASARQESPRTLREPATSPTRTTARATGTVILPPDRRPQGLRALHVGDTGPDVSELQCRLGQLSLYVGPRDGTYSPAVADAVARFQWARGVTDDPPGTYGRATRRALEAETTVS</sequence>
<evidence type="ECO:0000259" key="2">
    <source>
        <dbReference type="Pfam" id="PF01471"/>
    </source>
</evidence>
<dbReference type="InterPro" id="IPR036365">
    <property type="entry name" value="PGBD-like_sf"/>
</dbReference>
<feature type="compositionally biased region" description="Low complexity" evidence="1">
    <location>
        <begin position="80"/>
        <end position="97"/>
    </location>
</feature>
<gene>
    <name evidence="3" type="ORF">AT728_27975</name>
</gene>
<evidence type="ECO:0000313" key="3">
    <source>
        <dbReference type="EMBL" id="KUF20031.1"/>
    </source>
</evidence>
<accession>A0A0W7XB86</accession>
<dbReference type="Gene3D" id="1.10.101.10">
    <property type="entry name" value="PGBD-like superfamily/PGBD"/>
    <property type="match status" value="1"/>
</dbReference>
<dbReference type="Proteomes" id="UP000054804">
    <property type="component" value="Unassembled WGS sequence"/>
</dbReference>
<dbReference type="SUPFAM" id="SSF47090">
    <property type="entry name" value="PGBD-like"/>
    <property type="match status" value="1"/>
</dbReference>
<protein>
    <recommendedName>
        <fullName evidence="2">Peptidoglycan binding-like domain-containing protein</fullName>
    </recommendedName>
</protein>
<name>A0A0W7XB86_9ACTN</name>
<dbReference type="InterPro" id="IPR036366">
    <property type="entry name" value="PGBDSf"/>
</dbReference>
<dbReference type="InterPro" id="IPR002477">
    <property type="entry name" value="Peptidoglycan-bd-like"/>
</dbReference>
<dbReference type="Pfam" id="PF01471">
    <property type="entry name" value="PG_binding_1"/>
    <property type="match status" value="1"/>
</dbReference>
<keyword evidence="4" id="KW-1185">Reference proteome</keyword>
<feature type="domain" description="Peptidoglycan binding-like" evidence="2">
    <location>
        <begin position="140"/>
        <end position="198"/>
    </location>
</feature>
<dbReference type="STRING" id="1765722.AT728_27975"/>
<feature type="compositionally biased region" description="Low complexity" evidence="1">
    <location>
        <begin position="106"/>
        <end position="120"/>
    </location>
</feature>